<proteinExistence type="predicted"/>
<evidence type="ECO:0000313" key="1">
    <source>
        <dbReference type="EMBL" id="MCI2285778.1"/>
    </source>
</evidence>
<sequence length="56" mass="6067">MLVSEVIVLSITTLSAQDPVTEVVDEEKVLKRIMAKTSNRLTGITTSGHGGKWVLN</sequence>
<name>A0ABS9X6B0_9GAMM</name>
<accession>A0ABS9X6B0</accession>
<organism evidence="1 2">
    <name type="scientific">Colwellia maritima</name>
    <dbReference type="NCBI Taxonomy" id="2912588"/>
    <lineage>
        <taxon>Bacteria</taxon>
        <taxon>Pseudomonadati</taxon>
        <taxon>Pseudomonadota</taxon>
        <taxon>Gammaproteobacteria</taxon>
        <taxon>Alteromonadales</taxon>
        <taxon>Colwelliaceae</taxon>
        <taxon>Colwellia</taxon>
    </lineage>
</organism>
<dbReference type="Proteomes" id="UP001139646">
    <property type="component" value="Unassembled WGS sequence"/>
</dbReference>
<reference evidence="1" key="1">
    <citation type="submission" date="2022-01" db="EMBL/GenBank/DDBJ databases">
        <title>Colwellia maritima, isolated from seawater.</title>
        <authorList>
            <person name="Kristyanto S."/>
            <person name="Jung J."/>
            <person name="Jeon C.O."/>
        </authorList>
    </citation>
    <scope>NUCLEOTIDE SEQUENCE</scope>
    <source>
        <strain evidence="1">MSW7</strain>
    </source>
</reference>
<gene>
    <name evidence="1" type="ORF">L3081_23360</name>
</gene>
<dbReference type="EMBL" id="JAKKSL010000006">
    <property type="protein sequence ID" value="MCI2285778.1"/>
    <property type="molecule type" value="Genomic_DNA"/>
</dbReference>
<protein>
    <submittedName>
        <fullName evidence="1">Uncharacterized protein</fullName>
    </submittedName>
</protein>
<evidence type="ECO:0000313" key="2">
    <source>
        <dbReference type="Proteomes" id="UP001139646"/>
    </source>
</evidence>
<dbReference type="RefSeq" id="WP_242288686.1">
    <property type="nucleotide sequence ID" value="NZ_JAKKSL010000006.1"/>
</dbReference>
<comment type="caution">
    <text evidence="1">The sequence shown here is derived from an EMBL/GenBank/DDBJ whole genome shotgun (WGS) entry which is preliminary data.</text>
</comment>
<keyword evidence="2" id="KW-1185">Reference proteome</keyword>